<organism evidence="1 2">
    <name type="scientific">Pistacia atlantica</name>
    <dbReference type="NCBI Taxonomy" id="434234"/>
    <lineage>
        <taxon>Eukaryota</taxon>
        <taxon>Viridiplantae</taxon>
        <taxon>Streptophyta</taxon>
        <taxon>Embryophyta</taxon>
        <taxon>Tracheophyta</taxon>
        <taxon>Spermatophyta</taxon>
        <taxon>Magnoliopsida</taxon>
        <taxon>eudicotyledons</taxon>
        <taxon>Gunneridae</taxon>
        <taxon>Pentapetalae</taxon>
        <taxon>rosids</taxon>
        <taxon>malvids</taxon>
        <taxon>Sapindales</taxon>
        <taxon>Anacardiaceae</taxon>
        <taxon>Pistacia</taxon>
    </lineage>
</organism>
<proteinExistence type="predicted"/>
<evidence type="ECO:0000313" key="1">
    <source>
        <dbReference type="EMBL" id="KAJ0080113.1"/>
    </source>
</evidence>
<protein>
    <submittedName>
        <fullName evidence="1">Uncharacterized protein</fullName>
    </submittedName>
</protein>
<dbReference type="EMBL" id="CM047909">
    <property type="protein sequence ID" value="KAJ0080113.1"/>
    <property type="molecule type" value="Genomic_DNA"/>
</dbReference>
<evidence type="ECO:0000313" key="2">
    <source>
        <dbReference type="Proteomes" id="UP001164250"/>
    </source>
</evidence>
<keyword evidence="2" id="KW-1185">Reference proteome</keyword>
<sequence>MPHHFPPKIFKKKFLTITNSKLHFPAIQILNQFIFTQIGTLNFFPDFLSIFRTLATTFPNLKRKHSHHHSRSRSTSTPALLGIHLSDLRNFDHLDCVDHSGFLHHLFYSSINNLLRSNSDLLLFLSLLPFIHVLSSWINDCCCIWWN</sequence>
<dbReference type="Proteomes" id="UP001164250">
    <property type="component" value="Chromosome 13"/>
</dbReference>
<gene>
    <name evidence="1" type="ORF">Patl1_24161</name>
</gene>
<accession>A0ACC1A242</accession>
<reference evidence="2" key="1">
    <citation type="journal article" date="2023" name="G3 (Bethesda)">
        <title>Genome assembly and association tests identify interacting loci associated with vigor, precocity, and sex in interspecific pistachio rootstocks.</title>
        <authorList>
            <person name="Palmer W."/>
            <person name="Jacygrad E."/>
            <person name="Sagayaradj S."/>
            <person name="Cavanaugh K."/>
            <person name="Han R."/>
            <person name="Bertier L."/>
            <person name="Beede B."/>
            <person name="Kafkas S."/>
            <person name="Golino D."/>
            <person name="Preece J."/>
            <person name="Michelmore R."/>
        </authorList>
    </citation>
    <scope>NUCLEOTIDE SEQUENCE [LARGE SCALE GENOMIC DNA]</scope>
</reference>
<name>A0ACC1A242_9ROSI</name>
<comment type="caution">
    <text evidence="1">The sequence shown here is derived from an EMBL/GenBank/DDBJ whole genome shotgun (WGS) entry which is preliminary data.</text>
</comment>